<dbReference type="AlphaFoldDB" id="A0A1J8Q2E6"/>
<dbReference type="SUPFAM" id="SSF52540">
    <property type="entry name" value="P-loop containing nucleoside triphosphate hydrolases"/>
    <property type="match status" value="1"/>
</dbReference>
<dbReference type="InterPro" id="IPR027417">
    <property type="entry name" value="P-loop_NTPase"/>
</dbReference>
<comment type="caution">
    <text evidence="1">The sequence shown here is derived from an EMBL/GenBank/DDBJ whole genome shotgun (WGS) entry which is preliminary data.</text>
</comment>
<protein>
    <recommendedName>
        <fullName evidence="3">ATP-dependent DNA helicase</fullName>
    </recommendedName>
</protein>
<dbReference type="STRING" id="180088.A0A1J8Q2E6"/>
<dbReference type="EMBL" id="LVVM01003227">
    <property type="protein sequence ID" value="OJA15245.1"/>
    <property type="molecule type" value="Genomic_DNA"/>
</dbReference>
<dbReference type="InterPro" id="IPR051055">
    <property type="entry name" value="PIF1_helicase"/>
</dbReference>
<evidence type="ECO:0000313" key="1">
    <source>
        <dbReference type="EMBL" id="OJA15245.1"/>
    </source>
</evidence>
<sequence>MASRKFSARLLAYIAKGKSLAGVKDADRAFGGVNVIIIGDFHQFPPIASRRSASLYWPCNPSKDSAEELLGRKLYGEFKIVVRLKEQVRVIDPEWLDLLRHVRHDSCRAHHIELLQSLVITNPACRLTDFVTPPWNEAPCHSVHHHWNTAMAQARCREAGTQLFICTAYDTFQGRRLTLAEQFSVATKPKIRGKQNERATLSNRVELAIGMKVMVTSNVETDLDIADGARGEIIKIVLDEQETALSPLAPIVDLTYPPAFILVKMSRTKSNWRVLTKMSYHWFH</sequence>
<keyword evidence="2" id="KW-1185">Reference proteome</keyword>
<proteinExistence type="predicted"/>
<dbReference type="PANTHER" id="PTHR47642">
    <property type="entry name" value="ATP-DEPENDENT DNA HELICASE"/>
    <property type="match status" value="1"/>
</dbReference>
<accession>A0A1J8Q2E6</accession>
<dbReference type="OrthoDB" id="2986975at2759"/>
<reference evidence="1 2" key="1">
    <citation type="submission" date="2016-03" db="EMBL/GenBank/DDBJ databases">
        <title>Comparative genomics of the ectomycorrhizal sister species Rhizopogon vinicolor and Rhizopogon vesiculosus (Basidiomycota: Boletales) reveals a divergence of the mating type B locus.</title>
        <authorList>
            <person name="Mujic A.B."/>
            <person name="Kuo A."/>
            <person name="Tritt A."/>
            <person name="Lipzen A."/>
            <person name="Chen C."/>
            <person name="Johnson J."/>
            <person name="Sharma A."/>
            <person name="Barry K."/>
            <person name="Grigoriev I.V."/>
            <person name="Spatafora J.W."/>
        </authorList>
    </citation>
    <scope>NUCLEOTIDE SEQUENCE [LARGE SCALE GENOMIC DNA]</scope>
    <source>
        <strain evidence="1 2">AM-OR11-056</strain>
    </source>
</reference>
<dbReference type="Proteomes" id="UP000183567">
    <property type="component" value="Unassembled WGS sequence"/>
</dbReference>
<gene>
    <name evidence="1" type="ORF">AZE42_11257</name>
</gene>
<organism evidence="1 2">
    <name type="scientific">Rhizopogon vesiculosus</name>
    <dbReference type="NCBI Taxonomy" id="180088"/>
    <lineage>
        <taxon>Eukaryota</taxon>
        <taxon>Fungi</taxon>
        <taxon>Dikarya</taxon>
        <taxon>Basidiomycota</taxon>
        <taxon>Agaricomycotina</taxon>
        <taxon>Agaricomycetes</taxon>
        <taxon>Agaricomycetidae</taxon>
        <taxon>Boletales</taxon>
        <taxon>Suillineae</taxon>
        <taxon>Rhizopogonaceae</taxon>
        <taxon>Rhizopogon</taxon>
    </lineage>
</organism>
<evidence type="ECO:0000313" key="2">
    <source>
        <dbReference type="Proteomes" id="UP000183567"/>
    </source>
</evidence>
<name>A0A1J8Q2E6_9AGAM</name>
<evidence type="ECO:0008006" key="3">
    <source>
        <dbReference type="Google" id="ProtNLM"/>
    </source>
</evidence>